<dbReference type="InterPro" id="IPR012941">
    <property type="entry name" value="Phe_hydrox_C_dim_dom"/>
</dbReference>
<dbReference type="Pfam" id="PF07976">
    <property type="entry name" value="Phe_hydrox_dim"/>
    <property type="match status" value="1"/>
</dbReference>
<feature type="domain" description="Phenol hydroxylase-like C-terminal dimerisation" evidence="6">
    <location>
        <begin position="353"/>
        <end position="559"/>
    </location>
</feature>
<evidence type="ECO:0000256" key="1">
    <source>
        <dbReference type="ARBA" id="ARBA00007801"/>
    </source>
</evidence>
<name>A0AB34FY14_9HYPO</name>
<dbReference type="Gene3D" id="3.40.30.20">
    <property type="match status" value="1"/>
</dbReference>
<proteinExistence type="inferred from homology"/>
<evidence type="ECO:0000256" key="4">
    <source>
        <dbReference type="ARBA" id="ARBA00023002"/>
    </source>
</evidence>
<gene>
    <name evidence="7" type="ORF">O9K51_04395</name>
</gene>
<sequence length="568" mass="63434">MGLKPAIMAHSPARIYETAFWVTPSKGRGIVRTGTSPSCPDVLQARYPFTTLLHQGRIENVFISDIEKRGYRVQRPWTISGFESSSHDVKYPIAVRLAHIDGTASEVVRTKYLFSGEGSRSLIRKQLDINIRYKEPPTDVWSVIDGRVRTDFPDIKMSCSIHSEHGSVMVIPRENDMVRFYAQLPAARHGSTKSKQAYTEETQQLLKKALAPFFIEWEHVEWSSTYRVRQGIADRYGVDRRIFLGGDACHTHSPKAGQGMNTAFLDSQNLAWKIHMVERGFAHRDILDTYEHERRRVANALIEFDNHYAKLYANGPQWSTARPSAAAHESLKSESDFSKAYVESRAFVSGYGIRYGKNILNWSPDHPATSPHFQVSRGTLAPGGLFVTADVTRVEDANLVYLEQAVPLNGSFRIMVFAGQPSRASSALRDLSQNLGNGNSFYTTSQRPDIESVSWHEKHNPHSLLFTFCVVFAAKRSEIDIDEHVPGLLSRYRHHVYADDRHCGANPTNQLAAAHAKVGCDAQRGLVVVVRPDGYVGAMVRLVEGSGTADALQQFFTAISAGTKLPSS</sequence>
<evidence type="ECO:0000259" key="5">
    <source>
        <dbReference type="Pfam" id="PF01494"/>
    </source>
</evidence>
<feature type="domain" description="FAD-binding" evidence="5">
    <location>
        <begin position="41"/>
        <end position="304"/>
    </location>
</feature>
<dbReference type="SUPFAM" id="SSF51905">
    <property type="entry name" value="FAD/NAD(P)-binding domain"/>
    <property type="match status" value="1"/>
</dbReference>
<dbReference type="SUPFAM" id="SSF52833">
    <property type="entry name" value="Thioredoxin-like"/>
    <property type="match status" value="1"/>
</dbReference>
<keyword evidence="7" id="KW-0251">Elongation factor</keyword>
<dbReference type="InterPro" id="IPR036249">
    <property type="entry name" value="Thioredoxin-like_sf"/>
</dbReference>
<dbReference type="Gene3D" id="3.50.50.60">
    <property type="entry name" value="FAD/NAD(P)-binding domain"/>
    <property type="match status" value="1"/>
</dbReference>
<evidence type="ECO:0000256" key="3">
    <source>
        <dbReference type="ARBA" id="ARBA00022827"/>
    </source>
</evidence>
<dbReference type="AlphaFoldDB" id="A0AB34FY14"/>
<dbReference type="PANTHER" id="PTHR43004:SF7">
    <property type="entry name" value="P-HYDROXYBENZOATE-M-HYDROXYLASE"/>
    <property type="match status" value="1"/>
</dbReference>
<keyword evidence="2" id="KW-0285">Flavoprotein</keyword>
<evidence type="ECO:0000313" key="7">
    <source>
        <dbReference type="EMBL" id="KAJ6443216.1"/>
    </source>
</evidence>
<dbReference type="SUPFAM" id="SSF54373">
    <property type="entry name" value="FAD-linked reductases, C-terminal domain"/>
    <property type="match status" value="1"/>
</dbReference>
<dbReference type="GO" id="GO:0016709">
    <property type="term" value="F:oxidoreductase activity, acting on paired donors, with incorporation or reduction of molecular oxygen, NAD(P)H as one donor, and incorporation of one atom of oxygen"/>
    <property type="evidence" value="ECO:0007669"/>
    <property type="project" value="UniProtKB-ARBA"/>
</dbReference>
<comment type="similarity">
    <text evidence="1">Belongs to the PheA/TfdB FAD monooxygenase family.</text>
</comment>
<keyword evidence="3" id="KW-0274">FAD</keyword>
<dbReference type="Gene3D" id="3.30.9.10">
    <property type="entry name" value="D-Amino Acid Oxidase, subunit A, domain 2"/>
    <property type="match status" value="1"/>
</dbReference>
<organism evidence="7 8">
    <name type="scientific">Purpureocillium lavendulum</name>
    <dbReference type="NCBI Taxonomy" id="1247861"/>
    <lineage>
        <taxon>Eukaryota</taxon>
        <taxon>Fungi</taxon>
        <taxon>Dikarya</taxon>
        <taxon>Ascomycota</taxon>
        <taxon>Pezizomycotina</taxon>
        <taxon>Sordariomycetes</taxon>
        <taxon>Hypocreomycetidae</taxon>
        <taxon>Hypocreales</taxon>
        <taxon>Ophiocordycipitaceae</taxon>
        <taxon>Purpureocillium</taxon>
    </lineage>
</organism>
<dbReference type="InterPro" id="IPR036188">
    <property type="entry name" value="FAD/NAD-bd_sf"/>
</dbReference>
<evidence type="ECO:0000259" key="6">
    <source>
        <dbReference type="Pfam" id="PF07976"/>
    </source>
</evidence>
<dbReference type="Proteomes" id="UP001163105">
    <property type="component" value="Unassembled WGS sequence"/>
</dbReference>
<dbReference type="GO" id="GO:0003746">
    <property type="term" value="F:translation elongation factor activity"/>
    <property type="evidence" value="ECO:0007669"/>
    <property type="project" value="UniProtKB-KW"/>
</dbReference>
<dbReference type="InterPro" id="IPR038220">
    <property type="entry name" value="PHOX_C_sf"/>
</dbReference>
<dbReference type="GO" id="GO:0071949">
    <property type="term" value="F:FAD binding"/>
    <property type="evidence" value="ECO:0007669"/>
    <property type="project" value="InterPro"/>
</dbReference>
<dbReference type="InterPro" id="IPR050641">
    <property type="entry name" value="RIFMO-like"/>
</dbReference>
<dbReference type="PANTHER" id="PTHR43004">
    <property type="entry name" value="TRK SYSTEM POTASSIUM UPTAKE PROTEIN"/>
    <property type="match status" value="1"/>
</dbReference>
<comment type="caution">
    <text evidence="7">The sequence shown here is derived from an EMBL/GenBank/DDBJ whole genome shotgun (WGS) entry which is preliminary data.</text>
</comment>
<keyword evidence="7" id="KW-0648">Protein biosynthesis</keyword>
<dbReference type="CDD" id="cd02979">
    <property type="entry name" value="PHOX_C"/>
    <property type="match status" value="1"/>
</dbReference>
<accession>A0AB34FY14</accession>
<protein>
    <submittedName>
        <fullName evidence="7">Elongation factor 3</fullName>
    </submittedName>
</protein>
<keyword evidence="4" id="KW-0560">Oxidoreductase</keyword>
<dbReference type="PRINTS" id="PR00420">
    <property type="entry name" value="RNGMNOXGNASE"/>
</dbReference>
<dbReference type="InterPro" id="IPR002938">
    <property type="entry name" value="FAD-bd"/>
</dbReference>
<evidence type="ECO:0000313" key="8">
    <source>
        <dbReference type="Proteomes" id="UP001163105"/>
    </source>
</evidence>
<reference evidence="7" key="1">
    <citation type="submission" date="2023-01" db="EMBL/GenBank/DDBJ databases">
        <title>The growth and conidiation of Purpureocillium lavendulum are regulated by nitrogen source and histone H3K14 acetylation.</title>
        <authorList>
            <person name="Tang P."/>
            <person name="Han J."/>
            <person name="Zhang C."/>
            <person name="Tang P."/>
            <person name="Qi F."/>
            <person name="Zhang K."/>
            <person name="Liang L."/>
        </authorList>
    </citation>
    <scope>NUCLEOTIDE SEQUENCE</scope>
    <source>
        <strain evidence="7">YMF1.00683</strain>
    </source>
</reference>
<keyword evidence="8" id="KW-1185">Reference proteome</keyword>
<evidence type="ECO:0000256" key="2">
    <source>
        <dbReference type="ARBA" id="ARBA00022630"/>
    </source>
</evidence>
<dbReference type="EMBL" id="JAQHRD010000003">
    <property type="protein sequence ID" value="KAJ6443216.1"/>
    <property type="molecule type" value="Genomic_DNA"/>
</dbReference>
<dbReference type="Pfam" id="PF01494">
    <property type="entry name" value="FAD_binding_3"/>
    <property type="match status" value="1"/>
</dbReference>